<protein>
    <submittedName>
        <fullName evidence="1">Uncharacterized protein</fullName>
    </submittedName>
</protein>
<evidence type="ECO:0000313" key="2">
    <source>
        <dbReference type="Proteomes" id="UP000254794"/>
    </source>
</evidence>
<organism evidence="1 2">
    <name type="scientific">Legionella busanensis</name>
    <dbReference type="NCBI Taxonomy" id="190655"/>
    <lineage>
        <taxon>Bacteria</taxon>
        <taxon>Pseudomonadati</taxon>
        <taxon>Pseudomonadota</taxon>
        <taxon>Gammaproteobacteria</taxon>
        <taxon>Legionellales</taxon>
        <taxon>Legionellaceae</taxon>
        <taxon>Legionella</taxon>
    </lineage>
</organism>
<dbReference type="EMBL" id="UGOD01000001">
    <property type="protein sequence ID" value="STX52460.1"/>
    <property type="molecule type" value="Genomic_DNA"/>
</dbReference>
<gene>
    <name evidence="1" type="ORF">NCTC13316_02573</name>
</gene>
<evidence type="ECO:0000313" key="1">
    <source>
        <dbReference type="EMBL" id="STX52460.1"/>
    </source>
</evidence>
<dbReference type="OrthoDB" id="5648236at2"/>
<dbReference type="RefSeq" id="WP_115332021.1">
    <property type="nucleotide sequence ID" value="NZ_UGOD01000001.1"/>
</dbReference>
<accession>A0A378JRD7</accession>
<dbReference type="Proteomes" id="UP000254794">
    <property type="component" value="Unassembled WGS sequence"/>
</dbReference>
<name>A0A378JRD7_9GAMM</name>
<dbReference type="AlphaFoldDB" id="A0A378JRD7"/>
<keyword evidence="2" id="KW-1185">Reference proteome</keyword>
<reference evidence="1 2" key="1">
    <citation type="submission" date="2018-06" db="EMBL/GenBank/DDBJ databases">
        <authorList>
            <consortium name="Pathogen Informatics"/>
            <person name="Doyle S."/>
        </authorList>
    </citation>
    <scope>NUCLEOTIDE SEQUENCE [LARGE SCALE GENOMIC DNA]</scope>
    <source>
        <strain evidence="1 2">NCTC13316</strain>
    </source>
</reference>
<sequence length="496" mass="57580">MSYTKIEVLARKWNLFEEAVKLYIQPYDYHLAEIQKLMTAKSVVDLNNHAIYVHTEYLHRLTLQLINLRDNNSDDELIREICQLWTDLLENRNQTPLKIKHDKRLDGICTFNFSLQVMQGKPYGFNEVQLLERNNISDVQKAIEEIKHLDCLAHGINFADLPIIGDTVLSALLNYKDTICFLAKDRNDQIIGYSWGILLRDIPVDNKNKVNVFWVMNLAKHPDFYDPNIKIGTVLRQHIADTFKAKTDCHFLGYKHNLNHKFHLEIVEGSVANKDEKIHLGPDEYKAKSKAKYDTDTIIYSRSHLIRANNNEYPYPKFKQLNSALFNAFWQAAPCAKDFILGAMLIYGRSYYQQWTHSMLQMPIQQRIEEPVSAEQQICDMAILKKIILSAEWNQQGTTLFFDKCIPKTIQKMQQLVKKEQVDFSTLRASVANSHWALSRNKLTAYFYFAMTQSTSASAAINLLVSNKITPKKWIELISEERQMVNQQGINRLAVN</sequence>
<proteinExistence type="predicted"/>